<dbReference type="AlphaFoldDB" id="A0A6I7HJT4"/>
<dbReference type="InterPro" id="IPR029058">
    <property type="entry name" value="AB_hydrolase_fold"/>
</dbReference>
<evidence type="ECO:0000313" key="1">
    <source>
        <dbReference type="EMBL" id="RCW21488.1"/>
    </source>
</evidence>
<reference evidence="1 2" key="1">
    <citation type="submission" date="2018-07" db="EMBL/GenBank/DDBJ databases">
        <title>Genomic Encyclopedia of Type Strains, Phase IV (KMG-IV): sequencing the most valuable type-strain genomes for metagenomic binning, comparative biology and taxonomic classification.</title>
        <authorList>
            <person name="Goeker M."/>
        </authorList>
    </citation>
    <scope>NUCLEOTIDE SEQUENCE [LARGE SCALE GENOMIC DNA]</scope>
    <source>
        <strain evidence="1 2">DSM 25528</strain>
    </source>
</reference>
<dbReference type="RefSeq" id="WP_114364442.1">
    <property type="nucleotide sequence ID" value="NZ_QPIX01000010.1"/>
</dbReference>
<protein>
    <recommendedName>
        <fullName evidence="3">Alpha/beta hydrolase</fullName>
    </recommendedName>
</protein>
<evidence type="ECO:0008006" key="3">
    <source>
        <dbReference type="Google" id="ProtNLM"/>
    </source>
</evidence>
<keyword evidence="2" id="KW-1185">Reference proteome</keyword>
<evidence type="ECO:0000313" key="2">
    <source>
        <dbReference type="Proteomes" id="UP000252582"/>
    </source>
</evidence>
<dbReference type="Gene3D" id="3.40.50.1820">
    <property type="entry name" value="alpha/beta hydrolase"/>
    <property type="match status" value="1"/>
</dbReference>
<proteinExistence type="predicted"/>
<comment type="caution">
    <text evidence="1">The sequence shown here is derived from an EMBL/GenBank/DDBJ whole genome shotgun (WGS) entry which is preliminary data.</text>
</comment>
<dbReference type="EMBL" id="QPIX01000010">
    <property type="protein sequence ID" value="RCW21488.1"/>
    <property type="molecule type" value="Genomic_DNA"/>
</dbReference>
<organism evidence="1 2">
    <name type="scientific">Ciceribacter lividus</name>
    <dbReference type="NCBI Taxonomy" id="1197950"/>
    <lineage>
        <taxon>Bacteria</taxon>
        <taxon>Pseudomonadati</taxon>
        <taxon>Pseudomonadota</taxon>
        <taxon>Alphaproteobacteria</taxon>
        <taxon>Hyphomicrobiales</taxon>
        <taxon>Rhizobiaceae</taxon>
        <taxon>Ciceribacter</taxon>
    </lineage>
</organism>
<name>A0A6I7HJT4_9HYPH</name>
<dbReference type="SUPFAM" id="SSF53474">
    <property type="entry name" value="alpha/beta-Hydrolases"/>
    <property type="match status" value="1"/>
</dbReference>
<accession>A0A6I7HJT4</accession>
<gene>
    <name evidence="1" type="ORF">DFR48_11075</name>
</gene>
<dbReference type="Proteomes" id="UP000252582">
    <property type="component" value="Unassembled WGS sequence"/>
</dbReference>
<sequence length="227" mass="24111">MPLPKEGDNAFEVTVLQPASASRCILFAAGRGGNPLRHLGLLQTLADEGMLVVAPHFDMLASPVPTRAELSERMRRLSLAAARHCPSGLPVAGLGHSIGTVVLLLLAGAEADTLAGERVRAVPGCPIDRLALLAPPTDFFRRPGSLASLTVPVEVWVGDRDTITPPAQAAFLREAIDGAIPVDIRVVEGAGHFTFMNERPPHVTDTHADRDGFLRSLADELRGFLAV</sequence>